<dbReference type="PANTHER" id="PTHR43493:SF5">
    <property type="entry name" value="DNA GYRASE SUBUNIT A, CHLOROPLASTIC_MITOCHONDRIAL"/>
    <property type="match status" value="1"/>
</dbReference>
<dbReference type="SUPFAM" id="SSF101904">
    <property type="entry name" value="GyrA/ParC C-terminal domain-like"/>
    <property type="match status" value="1"/>
</dbReference>
<dbReference type="GO" id="GO:0009330">
    <property type="term" value="C:DNA topoisomerase type II (double strand cut, ATP-hydrolyzing) complex"/>
    <property type="evidence" value="ECO:0007669"/>
    <property type="project" value="TreeGrafter"/>
</dbReference>
<keyword evidence="5" id="KW-0413">Isomerase</keyword>
<dbReference type="GO" id="GO:0005524">
    <property type="term" value="F:ATP binding"/>
    <property type="evidence" value="ECO:0007669"/>
    <property type="project" value="InterPro"/>
</dbReference>
<dbReference type="EMBL" id="UINC01126647">
    <property type="protein sequence ID" value="SVD05256.1"/>
    <property type="molecule type" value="Genomic_DNA"/>
</dbReference>
<keyword evidence="4" id="KW-0238">DNA-binding</keyword>
<dbReference type="EC" id="5.6.2.2" evidence="2"/>
<feature type="domain" description="Topo IIA-type catalytic" evidence="6">
    <location>
        <begin position="1"/>
        <end position="207"/>
    </location>
</feature>
<evidence type="ECO:0000256" key="2">
    <source>
        <dbReference type="ARBA" id="ARBA00012895"/>
    </source>
</evidence>
<dbReference type="GO" id="GO:0005737">
    <property type="term" value="C:cytoplasm"/>
    <property type="evidence" value="ECO:0007669"/>
    <property type="project" value="TreeGrafter"/>
</dbReference>
<dbReference type="InterPro" id="IPR050220">
    <property type="entry name" value="Type_II_DNA_Topoisomerases"/>
</dbReference>
<dbReference type="InterPro" id="IPR002205">
    <property type="entry name" value="Topo_IIA_dom_A"/>
</dbReference>
<keyword evidence="3" id="KW-0799">Topoisomerase</keyword>
<name>A0A382S5T0_9ZZZZ</name>
<dbReference type="Gene3D" id="1.10.268.10">
    <property type="entry name" value="Topoisomerase, domain 3"/>
    <property type="match status" value="1"/>
</dbReference>
<evidence type="ECO:0000313" key="7">
    <source>
        <dbReference type="EMBL" id="SVD05256.1"/>
    </source>
</evidence>
<dbReference type="SMART" id="SM00434">
    <property type="entry name" value="TOP4c"/>
    <property type="match status" value="1"/>
</dbReference>
<evidence type="ECO:0000256" key="3">
    <source>
        <dbReference type="ARBA" id="ARBA00023029"/>
    </source>
</evidence>
<dbReference type="InterPro" id="IPR006691">
    <property type="entry name" value="GyrA/parC_rep"/>
</dbReference>
<dbReference type="FunFam" id="1.10.268.10:FF:000001">
    <property type="entry name" value="DNA gyrase subunit A"/>
    <property type="match status" value="1"/>
</dbReference>
<proteinExistence type="predicted"/>
<gene>
    <name evidence="7" type="ORF">METZ01_LOCUS358110</name>
</gene>
<dbReference type="InterPro" id="IPR035516">
    <property type="entry name" value="Gyrase/topoIV_suA_C"/>
</dbReference>
<evidence type="ECO:0000256" key="4">
    <source>
        <dbReference type="ARBA" id="ARBA00023125"/>
    </source>
</evidence>
<dbReference type="InterPro" id="IPR013760">
    <property type="entry name" value="Topo_IIA-like_dom_sf"/>
</dbReference>
<dbReference type="Gene3D" id="2.120.10.90">
    <property type="entry name" value="DNA gyrase/topoisomerase IV, subunit A, C-terminal"/>
    <property type="match status" value="1"/>
</dbReference>
<organism evidence="7">
    <name type="scientific">marine metagenome</name>
    <dbReference type="NCBI Taxonomy" id="408172"/>
    <lineage>
        <taxon>unclassified sequences</taxon>
        <taxon>metagenomes</taxon>
        <taxon>ecological metagenomes</taxon>
    </lineage>
</organism>
<dbReference type="GO" id="GO:0006265">
    <property type="term" value="P:DNA topological change"/>
    <property type="evidence" value="ECO:0007669"/>
    <property type="project" value="InterPro"/>
</dbReference>
<protein>
    <recommendedName>
        <fullName evidence="2">DNA topoisomerase (ATP-hydrolyzing)</fullName>
        <ecNumber evidence="2">5.6.2.2</ecNumber>
    </recommendedName>
</protein>
<dbReference type="PANTHER" id="PTHR43493">
    <property type="entry name" value="DNA GYRASE/TOPOISOMERASE SUBUNIT A"/>
    <property type="match status" value="1"/>
</dbReference>
<dbReference type="Pfam" id="PF00521">
    <property type="entry name" value="DNA_topoisoIV"/>
    <property type="match status" value="1"/>
</dbReference>
<dbReference type="Gene3D" id="3.30.1360.40">
    <property type="match status" value="1"/>
</dbReference>
<accession>A0A382S5T0</accession>
<dbReference type="AlphaFoldDB" id="A0A382S5T0"/>
<dbReference type="GO" id="GO:0003918">
    <property type="term" value="F:DNA topoisomerase type II (double strand cut, ATP-hydrolyzing) activity"/>
    <property type="evidence" value="ECO:0007669"/>
    <property type="project" value="UniProtKB-EC"/>
</dbReference>
<feature type="non-terminal residue" evidence="7">
    <location>
        <position position="1"/>
    </location>
</feature>
<dbReference type="GO" id="GO:0003677">
    <property type="term" value="F:DNA binding"/>
    <property type="evidence" value="ECO:0007669"/>
    <property type="project" value="UniProtKB-KW"/>
</dbReference>
<sequence length="314" mass="35913">RDESDKDGIRVVIETKRDAVPEVILNQLYKHTQLQDTFGIILLALVGGVPKIMPLKEILTHFIDFRHEVVVRRTQFELKEAEARAHILEGLKTALDNIEDVIKVIRGSKNPTQAKEGLMNSFGLSEIQSQAILEMRLQKLTGLEVEKVVAEYKELIKIISNLKGILDSEPQRMDIIKKELSDVRELYGDERRTEIIKVDMDFSMEDLIAEEEVVLTITHQGYIKRTALNTYRTQRRGGRGIQGAMSKDEDFVEHLFIANTHHYMLFFTDKGKCYWLKVYDIPQGGRATRGRAVVNLIGCEPGEQVKAFVSVKEF</sequence>
<dbReference type="SUPFAM" id="SSF56719">
    <property type="entry name" value="Type II DNA topoisomerase"/>
    <property type="match status" value="1"/>
</dbReference>
<evidence type="ECO:0000259" key="6">
    <source>
        <dbReference type="PROSITE" id="PS52040"/>
    </source>
</evidence>
<evidence type="ECO:0000256" key="1">
    <source>
        <dbReference type="ARBA" id="ARBA00000185"/>
    </source>
</evidence>
<dbReference type="Pfam" id="PF03989">
    <property type="entry name" value="DNA_gyraseA_C"/>
    <property type="match status" value="2"/>
</dbReference>
<evidence type="ECO:0000256" key="5">
    <source>
        <dbReference type="ARBA" id="ARBA00023235"/>
    </source>
</evidence>
<dbReference type="InterPro" id="IPR013757">
    <property type="entry name" value="Topo_IIA_A_a_sf"/>
</dbReference>
<comment type="catalytic activity">
    <reaction evidence="1">
        <text>ATP-dependent breakage, passage and rejoining of double-stranded DNA.</text>
        <dbReference type="EC" id="5.6.2.2"/>
    </reaction>
</comment>
<reference evidence="7" key="1">
    <citation type="submission" date="2018-05" db="EMBL/GenBank/DDBJ databases">
        <authorList>
            <person name="Lanie J.A."/>
            <person name="Ng W.-L."/>
            <person name="Kazmierczak K.M."/>
            <person name="Andrzejewski T.M."/>
            <person name="Davidsen T.M."/>
            <person name="Wayne K.J."/>
            <person name="Tettelin H."/>
            <person name="Glass J.I."/>
            <person name="Rusch D."/>
            <person name="Podicherti R."/>
            <person name="Tsui H.-C.T."/>
            <person name="Winkler M.E."/>
        </authorList>
    </citation>
    <scope>NUCLEOTIDE SEQUENCE</scope>
</reference>
<feature type="non-terminal residue" evidence="7">
    <location>
        <position position="314"/>
    </location>
</feature>
<dbReference type="PROSITE" id="PS52040">
    <property type="entry name" value="TOPO_IIA"/>
    <property type="match status" value="1"/>
</dbReference>